<protein>
    <submittedName>
        <fullName evidence="1">Uncharacterized protein</fullName>
    </submittedName>
</protein>
<sequence>MASTVAASPWRRRGRRRAGYLVPQNMRLPSSGGWRMVVNDVGVPPPPHGMERWRDAIRTREAHLTAEERADPT</sequence>
<reference evidence="1" key="1">
    <citation type="submission" date="2023-07" db="EMBL/GenBank/DDBJ databases">
        <title>A chromosome-level genome assembly of Lolium multiflorum.</title>
        <authorList>
            <person name="Chen Y."/>
            <person name="Copetti D."/>
            <person name="Kolliker R."/>
            <person name="Studer B."/>
        </authorList>
    </citation>
    <scope>NUCLEOTIDE SEQUENCE</scope>
    <source>
        <strain evidence="1">02402/16</strain>
        <tissue evidence="1">Leaf</tissue>
    </source>
</reference>
<proteinExistence type="predicted"/>
<accession>A0AAD8SXR0</accession>
<gene>
    <name evidence="1" type="ORF">QYE76_054460</name>
</gene>
<comment type="caution">
    <text evidence="1">The sequence shown here is derived from an EMBL/GenBank/DDBJ whole genome shotgun (WGS) entry which is preliminary data.</text>
</comment>
<dbReference type="AlphaFoldDB" id="A0AAD8SXR0"/>
<evidence type="ECO:0000313" key="1">
    <source>
        <dbReference type="EMBL" id="KAK1666301.1"/>
    </source>
</evidence>
<name>A0AAD8SXR0_LOLMU</name>
<keyword evidence="2" id="KW-1185">Reference proteome</keyword>
<evidence type="ECO:0000313" key="2">
    <source>
        <dbReference type="Proteomes" id="UP001231189"/>
    </source>
</evidence>
<dbReference type="EMBL" id="JAUUTY010000003">
    <property type="protein sequence ID" value="KAK1666301.1"/>
    <property type="molecule type" value="Genomic_DNA"/>
</dbReference>
<dbReference type="Proteomes" id="UP001231189">
    <property type="component" value="Unassembled WGS sequence"/>
</dbReference>
<organism evidence="1 2">
    <name type="scientific">Lolium multiflorum</name>
    <name type="common">Italian ryegrass</name>
    <name type="synonym">Lolium perenne subsp. multiflorum</name>
    <dbReference type="NCBI Taxonomy" id="4521"/>
    <lineage>
        <taxon>Eukaryota</taxon>
        <taxon>Viridiplantae</taxon>
        <taxon>Streptophyta</taxon>
        <taxon>Embryophyta</taxon>
        <taxon>Tracheophyta</taxon>
        <taxon>Spermatophyta</taxon>
        <taxon>Magnoliopsida</taxon>
        <taxon>Liliopsida</taxon>
        <taxon>Poales</taxon>
        <taxon>Poaceae</taxon>
        <taxon>BOP clade</taxon>
        <taxon>Pooideae</taxon>
        <taxon>Poodae</taxon>
        <taxon>Poeae</taxon>
        <taxon>Poeae Chloroplast Group 2 (Poeae type)</taxon>
        <taxon>Loliodinae</taxon>
        <taxon>Loliinae</taxon>
        <taxon>Lolium</taxon>
    </lineage>
</organism>